<dbReference type="NCBIfam" id="TIGR01876">
    <property type="entry name" value="cas_Cas5d"/>
    <property type="match status" value="1"/>
</dbReference>
<dbReference type="EC" id="3.1.-.-" evidence="2"/>
<dbReference type="Pfam" id="PF09704">
    <property type="entry name" value="Cas_Cas5d"/>
    <property type="match status" value="1"/>
</dbReference>
<gene>
    <name evidence="3" type="ORF">NCTC13291_02128</name>
</gene>
<sequence>MAPGMSFGVRLHVWGDRACFSRPEMKVERVSYDVITPSAARGILEAIHWKPAIRWVVDRLHVLRPIRFQSFRRNEVSSKIPGPTAERAMRAGSVAGLGMMMEEVRQQRAATLLVDVAYVIEAHFVMTPRAGAEDTPAKHLSMFNRRAEAGQCFHRPCLGTREFAAEFALLPPGAPLPASTLPPDQRDRDLGWMLHDIDHEAGAVSRFFRARMRDGVVDVRACLEEGSAT</sequence>
<reference evidence="3 4" key="1">
    <citation type="submission" date="2018-06" db="EMBL/GenBank/DDBJ databases">
        <authorList>
            <consortium name="Pathogen Informatics"/>
            <person name="Doyle S."/>
        </authorList>
    </citation>
    <scope>NUCLEOTIDE SEQUENCE [LARGE SCALE GENOMIC DNA]</scope>
    <source>
        <strain evidence="3 4">NCTC13291</strain>
    </source>
</reference>
<keyword evidence="2" id="KW-0540">Nuclease</keyword>
<dbReference type="GO" id="GO:0004519">
    <property type="term" value="F:endonuclease activity"/>
    <property type="evidence" value="ECO:0007669"/>
    <property type="project" value="UniProtKB-UniRule"/>
</dbReference>
<dbReference type="GO" id="GO:0016787">
    <property type="term" value="F:hydrolase activity"/>
    <property type="evidence" value="ECO:0007669"/>
    <property type="project" value="UniProtKB-KW"/>
</dbReference>
<dbReference type="InterPro" id="IPR013422">
    <property type="entry name" value="CRISPR-assoc_prot_Cas5_N"/>
</dbReference>
<dbReference type="EMBL" id="UGVN01000001">
    <property type="protein sequence ID" value="SUE40562.1"/>
    <property type="molecule type" value="Genomic_DNA"/>
</dbReference>
<keyword evidence="2" id="KW-0378">Hydrolase</keyword>
<accession>A0A379N2F7</accession>
<comment type="function">
    <text evidence="2">CRISPR (clustered regularly interspaced short palindromic repeat) is an adaptive immune system that provides protection against mobile genetic elements (viruses, transposable elements and conjugative plasmids). CRISPR clusters contain spacers, sequences complementary to antecedent mobile elements, and target invading nucleic acids. CRISPR clusters are transcribed and processed into CRISPR RNA (crRNA).</text>
</comment>
<evidence type="ECO:0000313" key="4">
    <source>
        <dbReference type="Proteomes" id="UP000254919"/>
    </source>
</evidence>
<evidence type="ECO:0000256" key="2">
    <source>
        <dbReference type="PIRNR" id="PIRNR029950"/>
    </source>
</evidence>
<keyword evidence="1 2" id="KW-0051">Antiviral defense</keyword>
<dbReference type="InterPro" id="IPR021124">
    <property type="entry name" value="CRISPR-assoc_prot_Cas5"/>
</dbReference>
<evidence type="ECO:0000313" key="3">
    <source>
        <dbReference type="EMBL" id="SUE40562.1"/>
    </source>
</evidence>
<organism evidence="3 4">
    <name type="scientific">Roseomonas mucosa</name>
    <dbReference type="NCBI Taxonomy" id="207340"/>
    <lineage>
        <taxon>Bacteria</taxon>
        <taxon>Pseudomonadati</taxon>
        <taxon>Pseudomonadota</taxon>
        <taxon>Alphaproteobacteria</taxon>
        <taxon>Acetobacterales</taxon>
        <taxon>Roseomonadaceae</taxon>
        <taxon>Roseomonas</taxon>
    </lineage>
</organism>
<dbReference type="RefSeq" id="WP_019462122.1">
    <property type="nucleotide sequence ID" value="NZ_CBCSHT010000173.1"/>
</dbReference>
<proteinExistence type="inferred from homology"/>
<dbReference type="CDD" id="cd09752">
    <property type="entry name" value="Cas5_I-C"/>
    <property type="match status" value="1"/>
</dbReference>
<dbReference type="Proteomes" id="UP000254919">
    <property type="component" value="Unassembled WGS sequence"/>
</dbReference>
<protein>
    <recommendedName>
        <fullName evidence="2">pre-crRNA processing endonuclease</fullName>
        <ecNumber evidence="2">3.1.-.-</ecNumber>
    </recommendedName>
</protein>
<dbReference type="GO" id="GO:0051607">
    <property type="term" value="P:defense response to virus"/>
    <property type="evidence" value="ECO:0007669"/>
    <property type="project" value="UniProtKB-UniRule"/>
</dbReference>
<name>A0A379N2F7_9PROT</name>
<dbReference type="NCBIfam" id="TIGR02593">
    <property type="entry name" value="CRISPR_cas5"/>
    <property type="match status" value="1"/>
</dbReference>
<evidence type="ECO:0000256" key="1">
    <source>
        <dbReference type="ARBA" id="ARBA00023118"/>
    </source>
</evidence>
<dbReference type="InterPro" id="IPR010155">
    <property type="entry name" value="CRISPR-assoc_prot_Cas5d"/>
</dbReference>
<keyword evidence="2" id="KW-0255">Endonuclease</keyword>
<comment type="similarity">
    <text evidence="2">Belongs to the CRISPR-associated protein Cas5 family. Subtype I-C/Dvulg subfamily.</text>
</comment>
<dbReference type="PIRSF" id="PIRSF029950">
    <property type="entry name" value="Cas_CT1134"/>
    <property type="match status" value="1"/>
</dbReference>
<dbReference type="Gene3D" id="3.30.70.2660">
    <property type="match status" value="1"/>
</dbReference>
<dbReference type="GO" id="GO:0043571">
    <property type="term" value="P:maintenance of CRISPR repeat elements"/>
    <property type="evidence" value="ECO:0007669"/>
    <property type="project" value="UniProtKB-UniRule"/>
</dbReference>
<keyword evidence="2" id="KW-0694">RNA-binding</keyword>
<dbReference type="AlphaFoldDB" id="A0A379N2F7"/>
<dbReference type="GO" id="GO:0003723">
    <property type="term" value="F:RNA binding"/>
    <property type="evidence" value="ECO:0007669"/>
    <property type="project" value="UniProtKB-UniRule"/>
</dbReference>